<dbReference type="PRINTS" id="PR00364">
    <property type="entry name" value="DISEASERSIST"/>
</dbReference>
<dbReference type="InterPro" id="IPR050534">
    <property type="entry name" value="Coronavir_polyprotein_1ab"/>
</dbReference>
<dbReference type="PANTHER" id="PTHR43788">
    <property type="entry name" value="DNA2/NAM7 HELICASE FAMILY MEMBER"/>
    <property type="match status" value="1"/>
</dbReference>
<dbReference type="PANTHER" id="PTHR43788:SF6">
    <property type="entry name" value="DNA HELICASE B"/>
    <property type="match status" value="1"/>
</dbReference>
<dbReference type="InterPro" id="IPR029493">
    <property type="entry name" value="RecD2-like_HHH"/>
</dbReference>
<reference evidence="5" key="1">
    <citation type="journal article" date="2011" name="Appl. Environ. Microbiol.">
        <title>Genomic potential of Marinobacter aquaeolei, a biogeochemical 'opportunitroph'.</title>
        <authorList>
            <person name="Singer E."/>
            <person name="Webb E.A."/>
            <person name="Nelson W.C."/>
            <person name="Heidelberg J.F."/>
            <person name="Ivanova N."/>
            <person name="Pati A."/>
            <person name="Edwards K.J."/>
        </authorList>
    </citation>
    <scope>NUCLEOTIDE SEQUENCE [LARGE SCALE GENOMIC DNA]</scope>
    <source>
        <strain evidence="5">ATCC 700491 / DSM 11845 / VT8</strain>
    </source>
</reference>
<dbReference type="Gene3D" id="3.40.50.300">
    <property type="entry name" value="P-loop containing nucleotide triphosphate hydrolases"/>
    <property type="match status" value="2"/>
</dbReference>
<sequence length="747" mass="82115">MTSARLYTLVQVVKQRKGGCCFVHVLNTDGTIKKRKRSLIVRFSNQLGEVPVGSLWKVSGHQIVNQFVVKGAVIYEDVLDATRASMLQPAKHTLSRWISLNIDGIGEIIANRLVRQRNLKKWVRTNDTESLSLVPGMNPDLARRLIERWPDEGLHRTMDWLDALNLSPSLGFKLVRLFGKEAVERLTDNPFLLLGLNVAYDQVLAVIEQLELELSHDTFVAGAAMHVVIKRMSANGSTVISDLLLRQSVEKLTGLVTTGDPGQAAVQQGLLVRVQDGYQVWGTALMEAAVASKLVKSLNRPSGQGSLLASWEHQLSESALQAALKSYEQQLPFTLSEEQQQAVIGAVSAPVVGISGGAGTGKTTILQAIISVYQALADGIACLPVALSGRAAQRMAQSTGMPAQTIAKLIADHLGEGKPLLQDHLLIIIDEASMVDLLSMYRLVRILPEATRFIFLGDCAQLSPVGGGLVFHAMYDSPIPFFELSQVRRQSVQSPVHRFAMAVRKGEVLIPEMALKTLPESPDCCVLPPSLDRLTHFWEAAGALSDRIILSPRRSGDWGVTSLNTHFQKILGSERDDLHYLDPVKGWIPWITRFKQRLKLGDPVLVTRNIYDDELDVRNGDLGIITEVFQSVSAEGWSGVVYINGERKGINQELLEVLDLGYAISIHKAQGSQWHTVFSVVTSEARRMLDASMVYTAATRPTDRLILVTDAHSLRGAVSAGNSASRRHVDLGRKLAMCAQTQFRDHV</sequence>
<dbReference type="Proteomes" id="UP000000998">
    <property type="component" value="Chromosome"/>
</dbReference>
<dbReference type="InterPro" id="IPR003593">
    <property type="entry name" value="AAA+_ATPase"/>
</dbReference>
<dbReference type="AlphaFoldDB" id="A1U312"/>
<dbReference type="GO" id="GO:0003678">
    <property type="term" value="F:DNA helicase activity"/>
    <property type="evidence" value="ECO:0007669"/>
    <property type="project" value="UniProtKB-ARBA"/>
</dbReference>
<feature type="domain" description="AAA+ ATPase" evidence="3">
    <location>
        <begin position="348"/>
        <end position="485"/>
    </location>
</feature>
<dbReference type="RefSeq" id="WP_011785768.1">
    <property type="nucleotide sequence ID" value="NC_008740.1"/>
</dbReference>
<dbReference type="SUPFAM" id="SSF52540">
    <property type="entry name" value="P-loop containing nucleoside triphosphate hydrolases"/>
    <property type="match status" value="2"/>
</dbReference>
<gene>
    <name evidence="4" type="ordered locus">Maqu_2305</name>
</gene>
<dbReference type="SUPFAM" id="SSF47781">
    <property type="entry name" value="RuvA domain 2-like"/>
    <property type="match status" value="1"/>
</dbReference>
<dbReference type="KEGG" id="maq:Maqu_2305"/>
<dbReference type="Pfam" id="PF13538">
    <property type="entry name" value="UvrD_C_2"/>
    <property type="match status" value="1"/>
</dbReference>
<evidence type="ECO:0000256" key="1">
    <source>
        <dbReference type="ARBA" id="ARBA00022741"/>
    </source>
</evidence>
<keyword evidence="1" id="KW-0547">Nucleotide-binding</keyword>
<dbReference type="eggNOG" id="COG0507">
    <property type="taxonomic scope" value="Bacteria"/>
</dbReference>
<accession>A1U312</accession>
<dbReference type="STRING" id="351348.Maqu_2305"/>
<dbReference type="SMART" id="SM00382">
    <property type="entry name" value="AAA"/>
    <property type="match status" value="1"/>
</dbReference>
<protein>
    <submittedName>
        <fullName evidence="4">AAA ATPase</fullName>
    </submittedName>
</protein>
<dbReference type="Pfam" id="PF13604">
    <property type="entry name" value="AAA_30"/>
    <property type="match status" value="1"/>
</dbReference>
<organism evidence="4 5">
    <name type="scientific">Marinobacter nauticus (strain ATCC 700491 / DSM 11845 / VT8)</name>
    <name type="common">Marinobacter aquaeolei</name>
    <dbReference type="NCBI Taxonomy" id="351348"/>
    <lineage>
        <taxon>Bacteria</taxon>
        <taxon>Pseudomonadati</taxon>
        <taxon>Pseudomonadota</taxon>
        <taxon>Gammaproteobacteria</taxon>
        <taxon>Pseudomonadales</taxon>
        <taxon>Marinobacteraceae</taxon>
        <taxon>Marinobacter</taxon>
    </lineage>
</organism>
<evidence type="ECO:0000313" key="4">
    <source>
        <dbReference type="EMBL" id="ABM19381.1"/>
    </source>
</evidence>
<keyword evidence="2" id="KW-0067">ATP-binding</keyword>
<dbReference type="Pfam" id="PF14490">
    <property type="entry name" value="HHH_RecD2"/>
    <property type="match status" value="1"/>
</dbReference>
<proteinExistence type="predicted"/>
<dbReference type="CDD" id="cd18809">
    <property type="entry name" value="SF1_C_RecD"/>
    <property type="match status" value="1"/>
</dbReference>
<name>A1U312_MARN8</name>
<evidence type="ECO:0000259" key="3">
    <source>
        <dbReference type="SMART" id="SM00382"/>
    </source>
</evidence>
<dbReference type="InterPro" id="IPR010994">
    <property type="entry name" value="RuvA_2-like"/>
</dbReference>
<dbReference type="OrthoDB" id="9763659at2"/>
<dbReference type="InterPro" id="IPR027785">
    <property type="entry name" value="UvrD-like_helicase_C"/>
</dbReference>
<evidence type="ECO:0000313" key="5">
    <source>
        <dbReference type="Proteomes" id="UP000000998"/>
    </source>
</evidence>
<dbReference type="HOGENOM" id="CLU_007524_0_4_6"/>
<dbReference type="Gene3D" id="2.30.30.940">
    <property type="match status" value="1"/>
</dbReference>
<evidence type="ECO:0000256" key="2">
    <source>
        <dbReference type="ARBA" id="ARBA00022840"/>
    </source>
</evidence>
<dbReference type="CDD" id="cd17933">
    <property type="entry name" value="DEXSc_RecD-like"/>
    <property type="match status" value="1"/>
</dbReference>
<dbReference type="GO" id="GO:0005524">
    <property type="term" value="F:ATP binding"/>
    <property type="evidence" value="ECO:0007669"/>
    <property type="project" value="UniProtKB-KW"/>
</dbReference>
<dbReference type="InterPro" id="IPR027417">
    <property type="entry name" value="P-loop_NTPase"/>
</dbReference>
<dbReference type="EMBL" id="CP000514">
    <property type="protein sequence ID" value="ABM19381.1"/>
    <property type="molecule type" value="Genomic_DNA"/>
</dbReference>